<dbReference type="InterPro" id="IPR011705">
    <property type="entry name" value="BACK"/>
</dbReference>
<feature type="domain" description="BTB/POZ" evidence="4">
    <location>
        <begin position="467"/>
        <end position="573"/>
    </location>
</feature>
<dbReference type="Pfam" id="PF21059">
    <property type="entry name" value="BTBD16_C"/>
    <property type="match status" value="1"/>
</dbReference>
<dbReference type="EMBL" id="JBHFQA010000003">
    <property type="protein sequence ID" value="KAL2101954.1"/>
    <property type="molecule type" value="Genomic_DNA"/>
</dbReference>
<dbReference type="InterPro" id="IPR011333">
    <property type="entry name" value="SKP1/BTB/POZ_sf"/>
</dbReference>
<dbReference type="InterPro" id="IPR056426">
    <property type="entry name" value="BTB_BTBDG"/>
</dbReference>
<protein>
    <recommendedName>
        <fullName evidence="1">BTB/POZ domain-containing protein 16</fullName>
    </recommendedName>
</protein>
<dbReference type="PANTHER" id="PTHR46843">
    <property type="entry name" value="BTB/POZ DOMAIN-CONTAINING PROTEIN 16"/>
    <property type="match status" value="1"/>
</dbReference>
<dbReference type="InterPro" id="IPR048859">
    <property type="entry name" value="BTBD16_C"/>
</dbReference>
<evidence type="ECO:0000313" key="6">
    <source>
        <dbReference type="EMBL" id="KAL2101954.1"/>
    </source>
</evidence>
<dbReference type="Gene3D" id="3.30.710.10">
    <property type="entry name" value="Potassium Channel Kv1.1, Chain A"/>
    <property type="match status" value="1"/>
</dbReference>
<sequence length="594" mass="67498">MLSPKYGEWLASTGVSPLTLSTKRLPDCVMTGCKLPPVSPCARKRKQVGHTNRFQLHGCTEVAAASDLLGQAQVQRSARVGMNGTLRSLRTADFPVRGHDDTPCQEVLLPQIVSPLSASMPTHSQPCSSSPCSPSALKPEDMFYLVSRQIVSYTQPDAVLECLGSQWELHLPYLIKSSTLTDLYASCRKQRLPYPPPEPTGSKTGSRRRTGPHSRPETCLFHKKRKERKAPDPIFMQLSIRDPAICKEALSFALRTLYVPDTSPERWSEGVLAAAIRLGIPPLFERCLTVMRAKISPSTVCEFHGVASRYKEQSLMKECEKWLERHLVCELSNIYLKYLPFELLLKTIRSSRFFTPSEYHLFKTVLYWVHLQLNPTVQVLPTHTSIIHFFSSWPREGPFLEQPEGQKYSILFQFLHLHGITGHHHLQEIQRSRIFPQSWLLNLFSTHYYTLLRGGDMALTDFSQQAVRFGLIIDRVGNTCCSQTVALWGFFFQMRVAKTDSNTHTFSLQRLKQWDAELPSRAWQRYPISTMTERLVHYQVVVQSQNGDQWQDFCSGPIHHEFGLTKPSCLSEVFKLSGLTLPILVTFALALPPL</sequence>
<dbReference type="InterPro" id="IPR042833">
    <property type="entry name" value="BTBD16"/>
</dbReference>
<evidence type="ECO:0000313" key="7">
    <source>
        <dbReference type="Proteomes" id="UP001591681"/>
    </source>
</evidence>
<dbReference type="Pfam" id="PF07707">
    <property type="entry name" value="BACK"/>
    <property type="match status" value="1"/>
</dbReference>
<evidence type="ECO:0000256" key="1">
    <source>
        <dbReference type="ARBA" id="ARBA00016271"/>
    </source>
</evidence>
<dbReference type="PANTHER" id="PTHR46843:SF1">
    <property type="entry name" value="BTB_POZ DOMAIN-CONTAINING PROTEIN 16"/>
    <property type="match status" value="1"/>
</dbReference>
<comment type="caution">
    <text evidence="6">The sequence shown here is derived from an EMBL/GenBank/DDBJ whole genome shotgun (WGS) entry which is preliminary data.</text>
</comment>
<evidence type="ECO:0000259" key="5">
    <source>
        <dbReference type="Pfam" id="PF23998"/>
    </source>
</evidence>
<feature type="domain" description="BTBDG BTB/POZ" evidence="5">
    <location>
        <begin position="157"/>
        <end position="291"/>
    </location>
</feature>
<reference evidence="6 7" key="1">
    <citation type="submission" date="2024-09" db="EMBL/GenBank/DDBJ databases">
        <title>A chromosome-level genome assembly of Gray's grenadier anchovy, Coilia grayii.</title>
        <authorList>
            <person name="Fu Z."/>
        </authorList>
    </citation>
    <scope>NUCLEOTIDE SEQUENCE [LARGE SCALE GENOMIC DNA]</scope>
    <source>
        <strain evidence="6">G4</strain>
        <tissue evidence="6">Muscle</tissue>
    </source>
</reference>
<dbReference type="CDD" id="cd18492">
    <property type="entry name" value="BACK_BTBD16"/>
    <property type="match status" value="1"/>
</dbReference>
<gene>
    <name evidence="6" type="ORF">ACEWY4_003715</name>
</gene>
<name>A0ABD1KS05_9TELE</name>
<evidence type="ECO:0000259" key="4">
    <source>
        <dbReference type="Pfam" id="PF21059"/>
    </source>
</evidence>
<dbReference type="AlphaFoldDB" id="A0ABD1KS05"/>
<evidence type="ECO:0000256" key="2">
    <source>
        <dbReference type="SAM" id="MobiDB-lite"/>
    </source>
</evidence>
<proteinExistence type="predicted"/>
<feature type="region of interest" description="Disordered" evidence="2">
    <location>
        <begin position="191"/>
        <end position="218"/>
    </location>
</feature>
<dbReference type="Proteomes" id="UP001591681">
    <property type="component" value="Unassembled WGS sequence"/>
</dbReference>
<dbReference type="Pfam" id="PF23998">
    <property type="entry name" value="BTB_BTBDG"/>
    <property type="match status" value="1"/>
</dbReference>
<accession>A0ABD1KS05</accession>
<feature type="domain" description="BACK" evidence="3">
    <location>
        <begin position="301"/>
        <end position="379"/>
    </location>
</feature>
<keyword evidence="7" id="KW-1185">Reference proteome</keyword>
<organism evidence="6 7">
    <name type="scientific">Coilia grayii</name>
    <name type="common">Gray's grenadier anchovy</name>
    <dbReference type="NCBI Taxonomy" id="363190"/>
    <lineage>
        <taxon>Eukaryota</taxon>
        <taxon>Metazoa</taxon>
        <taxon>Chordata</taxon>
        <taxon>Craniata</taxon>
        <taxon>Vertebrata</taxon>
        <taxon>Euteleostomi</taxon>
        <taxon>Actinopterygii</taxon>
        <taxon>Neopterygii</taxon>
        <taxon>Teleostei</taxon>
        <taxon>Clupei</taxon>
        <taxon>Clupeiformes</taxon>
        <taxon>Clupeoidei</taxon>
        <taxon>Engraulidae</taxon>
        <taxon>Coilinae</taxon>
        <taxon>Coilia</taxon>
    </lineage>
</organism>
<evidence type="ECO:0000259" key="3">
    <source>
        <dbReference type="Pfam" id="PF07707"/>
    </source>
</evidence>